<dbReference type="Proteomes" id="UP000032721">
    <property type="component" value="Chromosome"/>
</dbReference>
<evidence type="ECO:0000259" key="2">
    <source>
        <dbReference type="Pfam" id="PF07506"/>
    </source>
</evidence>
<accession>A0A068QX16</accession>
<gene>
    <name evidence="3" type="ORF">XDD1_2691</name>
</gene>
<keyword evidence="1" id="KW-0175">Coiled coil</keyword>
<dbReference type="HOGENOM" id="CLU_113713_0_0_6"/>
<sequence length="148" mass="17181">MQIVYLINLSDKHTPRAIFDIFKKMKPLRQIEVANIMVSVDNFSKGFALHLLDVTIPELLVKRNKKTTITPDARKNIQRLEREMATIQNETKRIEEIYGANTLKLVIAKSYINNLLDNAKILHWLLEHNPEYLKELKKISSINSLDGK</sequence>
<feature type="coiled-coil region" evidence="1">
    <location>
        <begin position="70"/>
        <end position="97"/>
    </location>
</feature>
<evidence type="ECO:0000313" key="4">
    <source>
        <dbReference type="Proteomes" id="UP000032721"/>
    </source>
</evidence>
<protein>
    <submittedName>
        <fullName evidence="3">RepB plasmid partitioning protein</fullName>
    </submittedName>
</protein>
<reference evidence="3 4" key="1">
    <citation type="submission" date="2013-07" db="EMBL/GenBank/DDBJ databases">
        <authorList>
            <person name="Genoscope - CEA"/>
        </authorList>
    </citation>
    <scope>NUCLEOTIDE SEQUENCE [LARGE SCALE GENOMIC DNA]</scope>
    <source>
        <strain evidence="4">FRM16 / DSM 17909</strain>
    </source>
</reference>
<dbReference type="KEGG" id="xdo:XDD1_2691"/>
<organism evidence="3 4">
    <name type="scientific">Xenorhabdus doucetiae</name>
    <dbReference type="NCBI Taxonomy" id="351671"/>
    <lineage>
        <taxon>Bacteria</taxon>
        <taxon>Pseudomonadati</taxon>
        <taxon>Pseudomonadota</taxon>
        <taxon>Gammaproteobacteria</taxon>
        <taxon>Enterobacterales</taxon>
        <taxon>Morganellaceae</taxon>
        <taxon>Xenorhabdus</taxon>
    </lineage>
</organism>
<dbReference type="EMBL" id="FO704550">
    <property type="protein sequence ID" value="CDG18390.1"/>
    <property type="molecule type" value="Genomic_DNA"/>
</dbReference>
<dbReference type="InterPro" id="IPR011111">
    <property type="entry name" value="Plasmid_RepB"/>
</dbReference>
<proteinExistence type="predicted"/>
<dbReference type="Pfam" id="PF07506">
    <property type="entry name" value="RepB"/>
    <property type="match status" value="1"/>
</dbReference>
<evidence type="ECO:0000256" key="1">
    <source>
        <dbReference type="SAM" id="Coils"/>
    </source>
</evidence>
<feature type="domain" description="RepB plasmid partition" evidence="2">
    <location>
        <begin position="9"/>
        <end position="135"/>
    </location>
</feature>
<dbReference type="STRING" id="351671.XDD1_2691"/>
<dbReference type="AlphaFoldDB" id="A0A068QX16"/>
<evidence type="ECO:0000313" key="3">
    <source>
        <dbReference type="EMBL" id="CDG18390.1"/>
    </source>
</evidence>
<name>A0A068QX16_9GAMM</name>